<evidence type="ECO:0000256" key="1">
    <source>
        <dbReference type="SAM" id="MobiDB-lite"/>
    </source>
</evidence>
<comment type="caution">
    <text evidence="3">The sequence shown here is derived from an EMBL/GenBank/DDBJ whole genome shotgun (WGS) entry which is preliminary data.</text>
</comment>
<feature type="region of interest" description="Disordered" evidence="1">
    <location>
        <begin position="1"/>
        <end position="32"/>
    </location>
</feature>
<reference evidence="3" key="1">
    <citation type="submission" date="2019-12" db="EMBL/GenBank/DDBJ databases">
        <title>Genome sequencing and annotation of Brassica cretica.</title>
        <authorList>
            <person name="Studholme D.J."/>
            <person name="Sarris P.F."/>
        </authorList>
    </citation>
    <scope>NUCLEOTIDE SEQUENCE</scope>
    <source>
        <strain evidence="2">PFS-001/15</strain>
        <strain evidence="3">PFS-102/07</strain>
        <tissue evidence="3">Leaf</tissue>
    </source>
</reference>
<gene>
    <name evidence="2" type="ORF">F2Q68_00025898</name>
    <name evidence="3" type="ORF">F2Q70_00026339</name>
</gene>
<organism evidence="3">
    <name type="scientific">Brassica cretica</name>
    <name type="common">Mustard</name>
    <dbReference type="NCBI Taxonomy" id="69181"/>
    <lineage>
        <taxon>Eukaryota</taxon>
        <taxon>Viridiplantae</taxon>
        <taxon>Streptophyta</taxon>
        <taxon>Embryophyta</taxon>
        <taxon>Tracheophyta</taxon>
        <taxon>Spermatophyta</taxon>
        <taxon>Magnoliopsida</taxon>
        <taxon>eudicotyledons</taxon>
        <taxon>Gunneridae</taxon>
        <taxon>Pentapetalae</taxon>
        <taxon>rosids</taxon>
        <taxon>malvids</taxon>
        <taxon>Brassicales</taxon>
        <taxon>Brassicaceae</taxon>
        <taxon>Brassiceae</taxon>
        <taxon>Brassica</taxon>
    </lineage>
</organism>
<dbReference type="EMBL" id="QGKY02000094">
    <property type="protein sequence ID" value="KAF2602064.1"/>
    <property type="molecule type" value="Genomic_DNA"/>
</dbReference>
<accession>A0A8S9L455</accession>
<proteinExistence type="predicted"/>
<dbReference type="EMBL" id="QGKW02001911">
    <property type="protein sequence ID" value="KAF2567147.1"/>
    <property type="molecule type" value="Genomic_DNA"/>
</dbReference>
<evidence type="ECO:0000313" key="2">
    <source>
        <dbReference type="EMBL" id="KAF2567147.1"/>
    </source>
</evidence>
<dbReference type="Proteomes" id="UP000712281">
    <property type="component" value="Unassembled WGS sequence"/>
</dbReference>
<name>A0A8S9L455_BRACR</name>
<sequence>MTVTTAEQHTPHILVSETNSCSHTRRRFEDSDGSRFSWGVVTWEELSAADGGEVPPASCAGVYGSEFVSKFQLDPPHNPDPMVS</sequence>
<dbReference type="AlphaFoldDB" id="A0A8S9L455"/>
<evidence type="ECO:0000313" key="3">
    <source>
        <dbReference type="EMBL" id="KAF2602064.1"/>
    </source>
</evidence>
<protein>
    <submittedName>
        <fullName evidence="3">Uncharacterized protein</fullName>
    </submittedName>
</protein>